<dbReference type="AlphaFoldDB" id="F9Y3H7"/>
<evidence type="ECO:0000313" key="1">
    <source>
        <dbReference type="EMBL" id="AEM41597.1"/>
    </source>
</evidence>
<evidence type="ECO:0000313" key="2">
    <source>
        <dbReference type="Proteomes" id="UP000000692"/>
    </source>
</evidence>
<dbReference type="KEGG" id="kvl:KVU_1758"/>
<protein>
    <submittedName>
        <fullName evidence="1">Uncharacterized protein</fullName>
    </submittedName>
</protein>
<dbReference type="EMBL" id="CP002018">
    <property type="protein sequence ID" value="AEM41597.1"/>
    <property type="molecule type" value="Genomic_DNA"/>
</dbReference>
<organism evidence="1 2">
    <name type="scientific">Ketogulonicigenium vulgare (strain WSH-001)</name>
    <dbReference type="NCBI Taxonomy" id="759362"/>
    <lineage>
        <taxon>Bacteria</taxon>
        <taxon>Pseudomonadati</taxon>
        <taxon>Pseudomonadota</taxon>
        <taxon>Alphaproteobacteria</taxon>
        <taxon>Rhodobacterales</taxon>
        <taxon>Roseobacteraceae</taxon>
        <taxon>Ketogulonicigenium</taxon>
    </lineage>
</organism>
<dbReference type="HOGENOM" id="CLU_3200865_0_0_5"/>
<name>F9Y3H7_KETVW</name>
<keyword evidence="2" id="KW-1185">Reference proteome</keyword>
<dbReference type="Proteomes" id="UP000000692">
    <property type="component" value="Chromosome"/>
</dbReference>
<reference evidence="1 2" key="1">
    <citation type="journal article" date="2011" name="J. Bacteriol.">
        <title>Complete genome sequence of the industrial strain Ketogulonicigenium vulgare WSH-001.</title>
        <authorList>
            <person name="Liu L."/>
            <person name="Li Y."/>
            <person name="Zhang J."/>
            <person name="Zhou Z."/>
            <person name="Liu J."/>
            <person name="Li X."/>
            <person name="Zhou J."/>
            <person name="Du G."/>
            <person name="Wang L."/>
            <person name="Chen J."/>
        </authorList>
    </citation>
    <scope>NUCLEOTIDE SEQUENCE [LARGE SCALE GENOMIC DNA]</scope>
    <source>
        <strain evidence="1 2">WSH-001</strain>
    </source>
</reference>
<proteinExistence type="predicted"/>
<gene>
    <name evidence="1" type="ordered locus">KVU_1758</name>
</gene>
<accession>F9Y3H7</accession>
<sequence length="45" mass="4989">MIICNAVAMFVKFYVAVMNRASHLVENLAVACPWVIDVLKNLSHG</sequence>